<feature type="coiled-coil region" evidence="1">
    <location>
        <begin position="18"/>
        <end position="52"/>
    </location>
</feature>
<keyword evidence="1" id="KW-0175">Coiled coil</keyword>
<accession>J9GRE7</accession>
<dbReference type="PANTHER" id="PTHR30203">
    <property type="entry name" value="OUTER MEMBRANE CATION EFFLUX PROTEIN"/>
    <property type="match status" value="1"/>
</dbReference>
<dbReference type="EMBL" id="AMCI01000175">
    <property type="protein sequence ID" value="EJX10474.1"/>
    <property type="molecule type" value="Genomic_DNA"/>
</dbReference>
<dbReference type="InterPro" id="IPR010131">
    <property type="entry name" value="MdtP/NodT-like"/>
</dbReference>
<dbReference type="InterPro" id="IPR003423">
    <property type="entry name" value="OMP_efflux"/>
</dbReference>
<comment type="caution">
    <text evidence="2">The sequence shown here is derived from an EMBL/GenBank/DDBJ whole genome shotgun (WGS) entry which is preliminary data.</text>
</comment>
<dbReference type="Pfam" id="PF02321">
    <property type="entry name" value="OEP"/>
    <property type="match status" value="1"/>
</dbReference>
<gene>
    <name evidence="2" type="ORF">EVA_01165</name>
</gene>
<name>J9GRE7_9ZZZZ</name>
<dbReference type="AlphaFoldDB" id="J9GRE7"/>
<evidence type="ECO:0000313" key="2">
    <source>
        <dbReference type="EMBL" id="EJX10474.1"/>
    </source>
</evidence>
<evidence type="ECO:0000256" key="1">
    <source>
        <dbReference type="SAM" id="Coils"/>
    </source>
</evidence>
<dbReference type="Gene3D" id="1.20.1600.10">
    <property type="entry name" value="Outer membrane efflux proteins (OEP)"/>
    <property type="match status" value="1"/>
</dbReference>
<protein>
    <submittedName>
        <fullName evidence="2">Outer membrane efflux protein</fullName>
    </submittedName>
</protein>
<reference evidence="2" key="1">
    <citation type="journal article" date="2012" name="PLoS ONE">
        <title>Gene sets for utilization of primary and secondary nutrition supplies in the distal gut of endangered iberian lynx.</title>
        <authorList>
            <person name="Alcaide M."/>
            <person name="Messina E."/>
            <person name="Richter M."/>
            <person name="Bargiela R."/>
            <person name="Peplies J."/>
            <person name="Huws S.A."/>
            <person name="Newbold C.J."/>
            <person name="Golyshin P.N."/>
            <person name="Simon M.A."/>
            <person name="Lopez G."/>
            <person name="Yakimov M.M."/>
            <person name="Ferrer M."/>
        </authorList>
    </citation>
    <scope>NUCLEOTIDE SEQUENCE</scope>
</reference>
<proteinExistence type="predicted"/>
<dbReference type="PANTHER" id="PTHR30203:SF33">
    <property type="entry name" value="BLR4455 PROTEIN"/>
    <property type="match status" value="1"/>
</dbReference>
<dbReference type="SUPFAM" id="SSF56954">
    <property type="entry name" value="Outer membrane efflux proteins (OEP)"/>
    <property type="match status" value="1"/>
</dbReference>
<sequence length="134" mass="14176">MGIHAEYFTSIFTGGRNLANLEAAKVSERMAVAEYEKAIQTAFREVADALANEGTVERELVALTELAAAAKKAYELADVSYNAGAVSYNDLLISQRAMVDARQGMINAQRARAASAITLYKALGGGVVASKGSE</sequence>
<organism evidence="2">
    <name type="scientific">gut metagenome</name>
    <dbReference type="NCBI Taxonomy" id="749906"/>
    <lineage>
        <taxon>unclassified sequences</taxon>
        <taxon>metagenomes</taxon>
        <taxon>organismal metagenomes</taxon>
    </lineage>
</organism>
<dbReference type="GO" id="GO:0015562">
    <property type="term" value="F:efflux transmembrane transporter activity"/>
    <property type="evidence" value="ECO:0007669"/>
    <property type="project" value="InterPro"/>
</dbReference>